<evidence type="ECO:0000256" key="1">
    <source>
        <dbReference type="SAM" id="MobiDB-lite"/>
    </source>
</evidence>
<evidence type="ECO:0000256" key="2">
    <source>
        <dbReference type="SAM" id="Phobius"/>
    </source>
</evidence>
<evidence type="ECO:0008006" key="5">
    <source>
        <dbReference type="Google" id="ProtNLM"/>
    </source>
</evidence>
<name>A0A195BVF1_9HYME</name>
<dbReference type="InterPro" id="IPR022272">
    <property type="entry name" value="Lipocalin_CS"/>
</dbReference>
<dbReference type="InterPro" id="IPR012674">
    <property type="entry name" value="Calycin"/>
</dbReference>
<dbReference type="Gene3D" id="2.40.128.20">
    <property type="match status" value="1"/>
</dbReference>
<gene>
    <name evidence="3" type="ORF">ALC53_01303</name>
</gene>
<dbReference type="STRING" id="520822.A0A195BVF1"/>
<evidence type="ECO:0000313" key="4">
    <source>
        <dbReference type="Proteomes" id="UP000078540"/>
    </source>
</evidence>
<dbReference type="SUPFAM" id="SSF50814">
    <property type="entry name" value="Lipocalins"/>
    <property type="match status" value="1"/>
</dbReference>
<dbReference type="CDD" id="cd00301">
    <property type="entry name" value="lipocalin_FABP"/>
    <property type="match status" value="1"/>
</dbReference>
<dbReference type="PROSITE" id="PS00213">
    <property type="entry name" value="LIPOCALIN"/>
    <property type="match status" value="1"/>
</dbReference>
<dbReference type="PANTHER" id="PTHR10612:SF11">
    <property type="entry name" value="KARL, ISOFORM A"/>
    <property type="match status" value="1"/>
</dbReference>
<evidence type="ECO:0000313" key="3">
    <source>
        <dbReference type="EMBL" id="KYM92240.1"/>
    </source>
</evidence>
<accession>A0A195BVF1</accession>
<reference evidence="3 4" key="1">
    <citation type="submission" date="2015-09" db="EMBL/GenBank/DDBJ databases">
        <title>Atta colombica WGS genome.</title>
        <authorList>
            <person name="Nygaard S."/>
            <person name="Hu H."/>
            <person name="Boomsma J."/>
            <person name="Zhang G."/>
        </authorList>
    </citation>
    <scope>NUCLEOTIDE SEQUENCE [LARGE SCALE GENOMIC DNA]</scope>
    <source>
        <strain evidence="3">Treedump-2</strain>
        <tissue evidence="3">Whole body</tissue>
    </source>
</reference>
<proteinExistence type="predicted"/>
<keyword evidence="2" id="KW-1133">Transmembrane helix</keyword>
<protein>
    <recommendedName>
        <fullName evidence="5">Apolipoprotein D</fullName>
    </recommendedName>
</protein>
<dbReference type="GO" id="GO:0000302">
    <property type="term" value="P:response to reactive oxygen species"/>
    <property type="evidence" value="ECO:0007669"/>
    <property type="project" value="TreeGrafter"/>
</dbReference>
<dbReference type="GO" id="GO:0006629">
    <property type="term" value="P:lipid metabolic process"/>
    <property type="evidence" value="ECO:0007669"/>
    <property type="project" value="TreeGrafter"/>
</dbReference>
<keyword evidence="4" id="KW-1185">Reference proteome</keyword>
<dbReference type="GO" id="GO:0005737">
    <property type="term" value="C:cytoplasm"/>
    <property type="evidence" value="ECO:0007669"/>
    <property type="project" value="TreeGrafter"/>
</dbReference>
<dbReference type="Proteomes" id="UP000078540">
    <property type="component" value="Unassembled WGS sequence"/>
</dbReference>
<feature type="transmembrane region" description="Helical" evidence="2">
    <location>
        <begin position="12"/>
        <end position="32"/>
    </location>
</feature>
<sequence length="518" mass="58916">MHPGTRRRSGFYWLTITLLIIGFLIGDAGSVWKRREDKTKCPKVKGIRNFDISEFLGLWYIVQYYASSEEALVYRCMRAELSVSPENAEVTMNFTYSFTDDPINELLVGNITWKIPSPDLPAHWMHAELPYEGVYNTYVLDSDYKSWALLMHCAEKSKSPRYLSSFIMSREASLGANVISYLREKLPRRHKFLLRDLPLRLEAVRCASGNSVNTRFNRAGYMKSRSIEEADNGFKRRLGVLSVDEEALLDLEVFDALGVFSLLVTAEVFTGFPDLFTPPPELAPVEAVEDVGLLDAIVFWERVWVLGLTCTSQGGGALLYDGTILKVTDPRASRCNSRREPDSSEITNLLQGINGLILNWYTVDLSNFITDVKSGLSMDHPTVHNPRYEALSILIHFQSVLQTQITYIATQIFASDHGNALFMDVKDSGRSTTSTLSKDESRLPETRPNSSPVTQMIATTSLYFCSLTHLLYMQIVLGKNIFQVHYNKNEMAKKHDKLARKLPFMMYIFLHEKNQLYI</sequence>
<dbReference type="PANTHER" id="PTHR10612">
    <property type="entry name" value="APOLIPOPROTEIN D"/>
    <property type="match status" value="1"/>
</dbReference>
<dbReference type="EMBL" id="KQ976403">
    <property type="protein sequence ID" value="KYM92240.1"/>
    <property type="molecule type" value="Genomic_DNA"/>
</dbReference>
<keyword evidence="2" id="KW-0812">Transmembrane</keyword>
<feature type="region of interest" description="Disordered" evidence="1">
    <location>
        <begin position="429"/>
        <end position="452"/>
    </location>
</feature>
<keyword evidence="2" id="KW-0472">Membrane</keyword>
<dbReference type="AlphaFoldDB" id="A0A195BVF1"/>
<organism evidence="3 4">
    <name type="scientific">Atta colombica</name>
    <dbReference type="NCBI Taxonomy" id="520822"/>
    <lineage>
        <taxon>Eukaryota</taxon>
        <taxon>Metazoa</taxon>
        <taxon>Ecdysozoa</taxon>
        <taxon>Arthropoda</taxon>
        <taxon>Hexapoda</taxon>
        <taxon>Insecta</taxon>
        <taxon>Pterygota</taxon>
        <taxon>Neoptera</taxon>
        <taxon>Endopterygota</taxon>
        <taxon>Hymenoptera</taxon>
        <taxon>Apocrita</taxon>
        <taxon>Aculeata</taxon>
        <taxon>Formicoidea</taxon>
        <taxon>Formicidae</taxon>
        <taxon>Myrmicinae</taxon>
        <taxon>Atta</taxon>
    </lineage>
</organism>